<proteinExistence type="predicted"/>
<dbReference type="EMBL" id="BBMT01000001">
    <property type="protein sequence ID" value="GAL31633.1"/>
    <property type="molecule type" value="Genomic_DNA"/>
</dbReference>
<name>A0A090SXI7_9VIBR</name>
<evidence type="ECO:0000313" key="1">
    <source>
        <dbReference type="EMBL" id="GAL31633.1"/>
    </source>
</evidence>
<comment type="caution">
    <text evidence="1">The sequence shown here is derived from an EMBL/GenBank/DDBJ whole genome shotgun (WGS) entry which is preliminary data.</text>
</comment>
<sequence length="64" mass="7211">MFAHIDTRDREDFLNTQQELLMEINRVIDEHGAEFAFPSTTTYLNPDSLTQAPATLKLAGDGQD</sequence>
<reference evidence="1 2" key="1">
    <citation type="submission" date="2014-09" db="EMBL/GenBank/DDBJ databases">
        <title>Vibrio maritimus JCM 19240. (C210) whole genome shotgun sequence.</title>
        <authorList>
            <person name="Sawabe T."/>
            <person name="Meirelles P."/>
            <person name="Nakanishi M."/>
            <person name="Sayaka M."/>
            <person name="Hattori M."/>
            <person name="Ohkuma M."/>
        </authorList>
    </citation>
    <scope>NUCLEOTIDE SEQUENCE [LARGE SCALE GENOMIC DNA]</scope>
    <source>
        <strain evidence="1 2">JCM 19240</strain>
    </source>
</reference>
<dbReference type="AlphaFoldDB" id="A0A090SXI7"/>
<evidence type="ECO:0000313" key="2">
    <source>
        <dbReference type="Proteomes" id="UP000029224"/>
    </source>
</evidence>
<organism evidence="1 2">
    <name type="scientific">Vibrio maritimus</name>
    <dbReference type="NCBI Taxonomy" id="990268"/>
    <lineage>
        <taxon>Bacteria</taxon>
        <taxon>Pseudomonadati</taxon>
        <taxon>Pseudomonadota</taxon>
        <taxon>Gammaproteobacteria</taxon>
        <taxon>Vibrionales</taxon>
        <taxon>Vibrionaceae</taxon>
        <taxon>Vibrio</taxon>
    </lineage>
</organism>
<keyword evidence="2" id="KW-1185">Reference proteome</keyword>
<protein>
    <submittedName>
        <fullName evidence="1">Uncharacterized protein</fullName>
    </submittedName>
</protein>
<dbReference type="InterPro" id="IPR011066">
    <property type="entry name" value="MscS_channel_C_sf"/>
</dbReference>
<dbReference type="SUPFAM" id="SSF82689">
    <property type="entry name" value="Mechanosensitive channel protein MscS (YggB), C-terminal domain"/>
    <property type="match status" value="1"/>
</dbReference>
<accession>A0A090SXI7</accession>
<gene>
    <name evidence="1" type="ORF">JCM19240_5064</name>
</gene>
<reference evidence="1 2" key="2">
    <citation type="submission" date="2014-09" db="EMBL/GenBank/DDBJ databases">
        <authorList>
            <consortium name="NBRP consortium"/>
            <person name="Sawabe T."/>
            <person name="Meirelles P."/>
            <person name="Nakanishi M."/>
            <person name="Sayaka M."/>
            <person name="Hattori M."/>
            <person name="Ohkuma M."/>
        </authorList>
    </citation>
    <scope>NUCLEOTIDE SEQUENCE [LARGE SCALE GENOMIC DNA]</scope>
    <source>
        <strain evidence="1 2">JCM 19240</strain>
    </source>
</reference>
<dbReference type="GO" id="GO:0016020">
    <property type="term" value="C:membrane"/>
    <property type="evidence" value="ECO:0007669"/>
    <property type="project" value="InterPro"/>
</dbReference>
<dbReference type="Proteomes" id="UP000029224">
    <property type="component" value="Unassembled WGS sequence"/>
</dbReference>